<dbReference type="PROSITE" id="PS50106">
    <property type="entry name" value="PDZ"/>
    <property type="match status" value="1"/>
</dbReference>
<evidence type="ECO:0000256" key="10">
    <source>
        <dbReference type="ARBA" id="ARBA00023136"/>
    </source>
</evidence>
<dbReference type="PANTHER" id="PTHR42837">
    <property type="entry name" value="REGULATOR OF SIGMA-E PROTEASE RSEP"/>
    <property type="match status" value="1"/>
</dbReference>
<dbReference type="InterPro" id="IPR008915">
    <property type="entry name" value="Peptidase_M50"/>
</dbReference>
<proteinExistence type="inferred from homology"/>
<dbReference type="InterPro" id="IPR004387">
    <property type="entry name" value="Pept_M50_Zn"/>
</dbReference>
<comment type="cofactor">
    <cofactor evidence="1">
        <name>Zn(2+)</name>
        <dbReference type="ChEBI" id="CHEBI:29105"/>
    </cofactor>
</comment>
<dbReference type="Gene3D" id="2.30.42.10">
    <property type="match status" value="1"/>
</dbReference>
<keyword evidence="6" id="KW-0378">Hydrolase</keyword>
<evidence type="ECO:0000256" key="1">
    <source>
        <dbReference type="ARBA" id="ARBA00001947"/>
    </source>
</evidence>
<reference evidence="13 14" key="1">
    <citation type="submission" date="2019-10" db="EMBL/GenBank/DDBJ databases">
        <title>Dictyobacter vulcani sp. nov., within the class Ktedonobacteria, isolated from soil of volcanic Mt. Zao.</title>
        <authorList>
            <person name="Zheng Y."/>
            <person name="Wang C.M."/>
            <person name="Sakai Y."/>
            <person name="Abe K."/>
            <person name="Yokota A."/>
            <person name="Yabe S."/>
        </authorList>
    </citation>
    <scope>NUCLEOTIDE SEQUENCE [LARGE SCALE GENOMIC DNA]</scope>
    <source>
        <strain evidence="13 14">W12</strain>
    </source>
</reference>
<organism evidence="13 14">
    <name type="scientific">Dictyobacter vulcani</name>
    <dbReference type="NCBI Taxonomy" id="2607529"/>
    <lineage>
        <taxon>Bacteria</taxon>
        <taxon>Bacillati</taxon>
        <taxon>Chloroflexota</taxon>
        <taxon>Ktedonobacteria</taxon>
        <taxon>Ktedonobacterales</taxon>
        <taxon>Dictyobacteraceae</taxon>
        <taxon>Dictyobacter</taxon>
    </lineage>
</organism>
<gene>
    <name evidence="13" type="ORF">KDW_09320</name>
</gene>
<evidence type="ECO:0000256" key="4">
    <source>
        <dbReference type="ARBA" id="ARBA00022670"/>
    </source>
</evidence>
<comment type="similarity">
    <text evidence="3">Belongs to the peptidase M50B family.</text>
</comment>
<evidence type="ECO:0000256" key="3">
    <source>
        <dbReference type="ARBA" id="ARBA00007931"/>
    </source>
</evidence>
<evidence type="ECO:0000256" key="6">
    <source>
        <dbReference type="ARBA" id="ARBA00022801"/>
    </source>
</evidence>
<keyword evidence="5 11" id="KW-0812">Transmembrane</keyword>
<feature type="transmembrane region" description="Helical" evidence="11">
    <location>
        <begin position="135"/>
        <end position="159"/>
    </location>
</feature>
<dbReference type="GO" id="GO:0016020">
    <property type="term" value="C:membrane"/>
    <property type="evidence" value="ECO:0007669"/>
    <property type="project" value="UniProtKB-SubCell"/>
</dbReference>
<keyword evidence="7" id="KW-0862">Zinc</keyword>
<protein>
    <submittedName>
        <fullName evidence="13">RIP metalloprotease RseP</fullName>
    </submittedName>
</protein>
<evidence type="ECO:0000256" key="7">
    <source>
        <dbReference type="ARBA" id="ARBA00022833"/>
    </source>
</evidence>
<accession>A0A5J4KK82</accession>
<name>A0A5J4KK82_9CHLR</name>
<dbReference type="RefSeq" id="WP_151754853.1">
    <property type="nucleotide sequence ID" value="NZ_BKZW01000001.1"/>
</dbReference>
<feature type="domain" description="PDZ" evidence="12">
    <location>
        <begin position="149"/>
        <end position="202"/>
    </location>
</feature>
<dbReference type="GO" id="GO:0006508">
    <property type="term" value="P:proteolysis"/>
    <property type="evidence" value="ECO:0007669"/>
    <property type="project" value="UniProtKB-KW"/>
</dbReference>
<dbReference type="InterPro" id="IPR036034">
    <property type="entry name" value="PDZ_sf"/>
</dbReference>
<feature type="transmembrane region" description="Helical" evidence="11">
    <location>
        <begin position="6"/>
        <end position="26"/>
    </location>
</feature>
<keyword evidence="9 13" id="KW-0482">Metalloprotease</keyword>
<dbReference type="PANTHER" id="PTHR42837:SF2">
    <property type="entry name" value="MEMBRANE METALLOPROTEASE ARASP2, CHLOROPLASTIC-RELATED"/>
    <property type="match status" value="1"/>
</dbReference>
<evidence type="ECO:0000313" key="13">
    <source>
        <dbReference type="EMBL" id="GER86770.1"/>
    </source>
</evidence>
<dbReference type="SUPFAM" id="SSF50156">
    <property type="entry name" value="PDZ domain-like"/>
    <property type="match status" value="1"/>
</dbReference>
<dbReference type="GO" id="GO:0004222">
    <property type="term" value="F:metalloendopeptidase activity"/>
    <property type="evidence" value="ECO:0007669"/>
    <property type="project" value="InterPro"/>
</dbReference>
<feature type="transmembrane region" description="Helical" evidence="11">
    <location>
        <begin position="374"/>
        <end position="393"/>
    </location>
</feature>
<dbReference type="Pfam" id="PF02163">
    <property type="entry name" value="Peptidase_M50"/>
    <property type="match status" value="2"/>
</dbReference>
<dbReference type="InterPro" id="IPR041489">
    <property type="entry name" value="PDZ_6"/>
</dbReference>
<evidence type="ECO:0000256" key="8">
    <source>
        <dbReference type="ARBA" id="ARBA00022989"/>
    </source>
</evidence>
<dbReference type="Pfam" id="PF17820">
    <property type="entry name" value="PDZ_6"/>
    <property type="match status" value="1"/>
</dbReference>
<sequence>MSWYILAVIPVLGLLVFVHELGHFMAAKWAGIRVEEFGMGFPPNVVSLRKRERGGWEVLWFGRGSSVVDTSNIQDPFGNASVDEHAPIPERTLYSFNLLPLGGFVRMAGESGDTVDEQGRYDEGSFAAKTAGKRIIVLCAGVFMNFLLGIVLFTVAYGLGEPVASPTAMIGSIQPNSPAAAAGLKVDDTVLTVNGKAVKDFTDMFNVVSDAIRADKGKHNTVPLQLTVRHQKEAAPVAITVNARAHPAPGQGAMGVGSKTVIMHYPLWQAPYRGILHTFDFIRQYLTIIGKMIIGAIQPQFSGPVGIAQVTQTVAEQTPVVGWWPILSLTAALSLNLAIFNILPFPALDGGRVFLILVEILRGGKRLKPEREGLINLVGFALLLVLMVVVTVSDLMHWNG</sequence>
<dbReference type="EMBL" id="BKZW01000001">
    <property type="protein sequence ID" value="GER86770.1"/>
    <property type="molecule type" value="Genomic_DNA"/>
</dbReference>
<evidence type="ECO:0000256" key="5">
    <source>
        <dbReference type="ARBA" id="ARBA00022692"/>
    </source>
</evidence>
<evidence type="ECO:0000256" key="11">
    <source>
        <dbReference type="SAM" id="Phobius"/>
    </source>
</evidence>
<evidence type="ECO:0000313" key="14">
    <source>
        <dbReference type="Proteomes" id="UP000326912"/>
    </source>
</evidence>
<keyword evidence="10 11" id="KW-0472">Membrane</keyword>
<dbReference type="SMART" id="SM00228">
    <property type="entry name" value="PDZ"/>
    <property type="match status" value="1"/>
</dbReference>
<dbReference type="InterPro" id="IPR001478">
    <property type="entry name" value="PDZ"/>
</dbReference>
<comment type="caution">
    <text evidence="13">The sequence shown here is derived from an EMBL/GenBank/DDBJ whole genome shotgun (WGS) entry which is preliminary data.</text>
</comment>
<evidence type="ECO:0000256" key="2">
    <source>
        <dbReference type="ARBA" id="ARBA00004141"/>
    </source>
</evidence>
<evidence type="ECO:0000256" key="9">
    <source>
        <dbReference type="ARBA" id="ARBA00023049"/>
    </source>
</evidence>
<dbReference type="CDD" id="cd06163">
    <property type="entry name" value="S2P-M50_PDZ_RseP-like"/>
    <property type="match status" value="1"/>
</dbReference>
<dbReference type="AlphaFoldDB" id="A0A5J4KK82"/>
<keyword evidence="4 13" id="KW-0645">Protease</keyword>
<evidence type="ECO:0000259" key="12">
    <source>
        <dbReference type="PROSITE" id="PS50106"/>
    </source>
</evidence>
<comment type="subcellular location">
    <subcellularLocation>
        <location evidence="2">Membrane</location>
        <topology evidence="2">Multi-pass membrane protein</topology>
    </subcellularLocation>
</comment>
<keyword evidence="14" id="KW-1185">Reference proteome</keyword>
<keyword evidence="8 11" id="KW-1133">Transmembrane helix</keyword>
<dbReference type="Proteomes" id="UP000326912">
    <property type="component" value="Unassembled WGS sequence"/>
</dbReference>
<feature type="transmembrane region" description="Helical" evidence="11">
    <location>
        <begin position="322"/>
        <end position="343"/>
    </location>
</feature>